<evidence type="ECO:0000313" key="11">
    <source>
        <dbReference type="WBParaSite" id="PSAMB.scaffold1015size37151.g10380.t1"/>
    </source>
</evidence>
<evidence type="ECO:0000256" key="5">
    <source>
        <dbReference type="ARBA" id="ARBA00022737"/>
    </source>
</evidence>
<organism evidence="10 11">
    <name type="scientific">Plectus sambesii</name>
    <dbReference type="NCBI Taxonomy" id="2011161"/>
    <lineage>
        <taxon>Eukaryota</taxon>
        <taxon>Metazoa</taxon>
        <taxon>Ecdysozoa</taxon>
        <taxon>Nematoda</taxon>
        <taxon>Chromadorea</taxon>
        <taxon>Plectida</taxon>
        <taxon>Plectina</taxon>
        <taxon>Plectoidea</taxon>
        <taxon>Plectidae</taxon>
        <taxon>Plectus</taxon>
    </lineage>
</organism>
<feature type="compositionally biased region" description="Pro residues" evidence="7">
    <location>
        <begin position="153"/>
        <end position="165"/>
    </location>
</feature>
<keyword evidence="10" id="KW-1185">Reference proteome</keyword>
<dbReference type="SUPFAM" id="SSF53756">
    <property type="entry name" value="UDP-Glycosyltransferase/glycogen phosphorylase"/>
    <property type="match status" value="1"/>
</dbReference>
<dbReference type="FunFam" id="3.40.50.2000:FF:000021">
    <property type="entry name" value="UDP-glucuronosyltransferase"/>
    <property type="match status" value="1"/>
</dbReference>
<feature type="transmembrane region" description="Helical" evidence="8">
    <location>
        <begin position="12"/>
        <end position="34"/>
    </location>
</feature>
<dbReference type="SMART" id="SM01088">
    <property type="entry name" value="Col_cuticle_N"/>
    <property type="match status" value="1"/>
</dbReference>
<keyword evidence="8" id="KW-0812">Transmembrane</keyword>
<proteinExistence type="inferred from homology"/>
<evidence type="ECO:0000256" key="1">
    <source>
        <dbReference type="ARBA" id="ARBA00009995"/>
    </source>
</evidence>
<evidence type="ECO:0000313" key="10">
    <source>
        <dbReference type="Proteomes" id="UP000887566"/>
    </source>
</evidence>
<dbReference type="GO" id="GO:0042302">
    <property type="term" value="F:structural constituent of cuticle"/>
    <property type="evidence" value="ECO:0007669"/>
    <property type="project" value="InterPro"/>
</dbReference>
<dbReference type="Gene3D" id="3.40.50.2000">
    <property type="entry name" value="Glycogen Phosphorylase B"/>
    <property type="match status" value="1"/>
</dbReference>
<comment type="catalytic activity">
    <reaction evidence="6">
        <text>glucuronate acceptor + UDP-alpha-D-glucuronate = acceptor beta-D-glucuronoside + UDP + H(+)</text>
        <dbReference type="Rhea" id="RHEA:21032"/>
        <dbReference type="ChEBI" id="CHEBI:15378"/>
        <dbReference type="ChEBI" id="CHEBI:58052"/>
        <dbReference type="ChEBI" id="CHEBI:58223"/>
        <dbReference type="ChEBI" id="CHEBI:132367"/>
        <dbReference type="ChEBI" id="CHEBI:132368"/>
        <dbReference type="EC" id="2.4.1.17"/>
    </reaction>
</comment>
<evidence type="ECO:0000256" key="3">
    <source>
        <dbReference type="ARBA" id="ARBA00022676"/>
    </source>
</evidence>
<dbReference type="EC" id="2.4.1.17" evidence="2"/>
<dbReference type="Pfam" id="PF01391">
    <property type="entry name" value="Collagen"/>
    <property type="match status" value="1"/>
</dbReference>
<feature type="compositionally biased region" description="Pro residues" evidence="7">
    <location>
        <begin position="107"/>
        <end position="116"/>
    </location>
</feature>
<feature type="compositionally biased region" description="Low complexity" evidence="7">
    <location>
        <begin position="118"/>
        <end position="133"/>
    </location>
</feature>
<dbReference type="InterPro" id="IPR002213">
    <property type="entry name" value="UDP_glucos_trans"/>
</dbReference>
<keyword evidence="4" id="KW-0808">Transferase</keyword>
<dbReference type="CDD" id="cd03784">
    <property type="entry name" value="GT1_Gtf-like"/>
    <property type="match status" value="1"/>
</dbReference>
<dbReference type="WBParaSite" id="PSAMB.scaffold1015size37151.g10380.t1">
    <property type="protein sequence ID" value="PSAMB.scaffold1015size37151.g10380.t1"/>
    <property type="gene ID" value="PSAMB.scaffold1015size37151.g10380"/>
</dbReference>
<keyword evidence="8" id="KW-1133">Transmembrane helix</keyword>
<evidence type="ECO:0000259" key="9">
    <source>
        <dbReference type="SMART" id="SM01088"/>
    </source>
</evidence>
<name>A0A914UH99_9BILA</name>
<feature type="domain" description="Nematode cuticle collagen N-terminal" evidence="9">
    <location>
        <begin position="11"/>
        <end position="63"/>
    </location>
</feature>
<protein>
    <recommendedName>
        <fullName evidence="2">glucuronosyltransferase</fullName>
        <ecNumber evidence="2">2.4.1.17</ecNumber>
    </recommendedName>
</protein>
<dbReference type="Proteomes" id="UP000887566">
    <property type="component" value="Unplaced"/>
</dbReference>
<dbReference type="InterPro" id="IPR002486">
    <property type="entry name" value="Col_cuticle_N"/>
</dbReference>
<reference evidence="11" key="1">
    <citation type="submission" date="2022-11" db="UniProtKB">
        <authorList>
            <consortium name="WormBaseParasite"/>
        </authorList>
    </citation>
    <scope>IDENTIFICATION</scope>
</reference>
<evidence type="ECO:0000256" key="7">
    <source>
        <dbReference type="SAM" id="MobiDB-lite"/>
    </source>
</evidence>
<keyword evidence="5" id="KW-0677">Repeat</keyword>
<sequence length="749" mass="80438">MTIDRKEDLKVALKYSSGCSLFVIVLCSLLVPILHHQITELHHEIMTGMDEFKISTDEAWKKMMAIQKAPSVAPVAEPLTLDSIFRPKRQHGLPAHCNCLPQGACPQGPPGPPGPPGQDGDNGPDGTPGTAGTHGKELTHGVVQECIKCEAGPPGPPGPDGPPGEPGAAGEKGPLGPPGNMDGGPGKPGEQGDAGPNGEEGPPGPPGPPGEDAVKGLPGPNGSKGPSGPPGSPGNSGAAGGDGEDGPVGPPGPPGPPGTPGTAGEPGKEGEPGNVGIPGNDAQYCECPERHQVIHGLLLTYRLTITCRLDIWGKNSSEERGALALRCLREFSPSTLSDVRQRQVSNKALMKTLRDHHFDVAISEFFDYCSFGIFELLGIPANILASAVPLLQTTGDLFGVPQPLSYVPDGFDLSTDEMSYKERAMNAFSFGIWRGMLNRVLDKENEIFRRYYGSDFPALDDLAKKTSVVFVNADEFFELPRPITHRIVYIGGIGVPKVKSLSSEVTRVVEASDKGVILLSFGSIANSTLLPMEKKLAILRMMANFPQYTFIWKYEQPEDDIELFKNYPNVYPMKWMPQVDLLNHPKVKAFITHGGMNSLTEAITSGTPTVAIPLFGDQDHNVAVAVKRGVSALVSKRNLNTESLTAALQEVLQNEKYELNAKRLAQMIAKKPIKPKDLIVKWTEFVAEFQDLSNLDIAGRDFSFVKYFLIDIFAPLVVVILSLGFLALKLGLAIVRKVSRAVSFKEKNL</sequence>
<dbReference type="InterPro" id="IPR035595">
    <property type="entry name" value="UDP_glycos_trans_CS"/>
</dbReference>
<dbReference type="Pfam" id="PF01484">
    <property type="entry name" value="Col_cuticle_N"/>
    <property type="match status" value="1"/>
</dbReference>
<feature type="compositionally biased region" description="Pro residues" evidence="7">
    <location>
        <begin position="248"/>
        <end position="259"/>
    </location>
</feature>
<keyword evidence="8" id="KW-0472">Membrane</keyword>
<evidence type="ECO:0000256" key="8">
    <source>
        <dbReference type="SAM" id="Phobius"/>
    </source>
</evidence>
<feature type="region of interest" description="Disordered" evidence="7">
    <location>
        <begin position="148"/>
        <end position="277"/>
    </location>
</feature>
<dbReference type="InterPro" id="IPR050271">
    <property type="entry name" value="UDP-glycosyltransferase"/>
</dbReference>
<comment type="similarity">
    <text evidence="1">Belongs to the UDP-glycosyltransferase family.</text>
</comment>
<dbReference type="AlphaFoldDB" id="A0A914UH99"/>
<evidence type="ECO:0000256" key="2">
    <source>
        <dbReference type="ARBA" id="ARBA00012544"/>
    </source>
</evidence>
<keyword evidence="3" id="KW-0328">Glycosyltransferase</keyword>
<dbReference type="InterPro" id="IPR008160">
    <property type="entry name" value="Collagen"/>
</dbReference>
<evidence type="ECO:0000256" key="4">
    <source>
        <dbReference type="ARBA" id="ARBA00022679"/>
    </source>
</evidence>
<accession>A0A914UH99</accession>
<dbReference type="Gene3D" id="1.20.5.320">
    <property type="entry name" value="6-Phosphogluconate Dehydrogenase, domain 3"/>
    <property type="match status" value="1"/>
</dbReference>
<dbReference type="PROSITE" id="PS00375">
    <property type="entry name" value="UDPGT"/>
    <property type="match status" value="1"/>
</dbReference>
<feature type="region of interest" description="Disordered" evidence="7">
    <location>
        <begin position="104"/>
        <end position="136"/>
    </location>
</feature>
<dbReference type="PANTHER" id="PTHR48043:SF145">
    <property type="entry name" value="FI06409P-RELATED"/>
    <property type="match status" value="1"/>
</dbReference>
<dbReference type="PANTHER" id="PTHR48043">
    <property type="entry name" value="EG:EG0003.4 PROTEIN-RELATED"/>
    <property type="match status" value="1"/>
</dbReference>
<dbReference type="Pfam" id="PF00201">
    <property type="entry name" value="UDPGT"/>
    <property type="match status" value="1"/>
</dbReference>
<evidence type="ECO:0000256" key="6">
    <source>
        <dbReference type="ARBA" id="ARBA00047475"/>
    </source>
</evidence>
<dbReference type="GO" id="GO:0015020">
    <property type="term" value="F:glucuronosyltransferase activity"/>
    <property type="evidence" value="ECO:0007669"/>
    <property type="project" value="UniProtKB-EC"/>
</dbReference>
<feature type="transmembrane region" description="Helical" evidence="8">
    <location>
        <begin position="712"/>
        <end position="735"/>
    </location>
</feature>